<dbReference type="Gramene" id="PRQ61014">
    <property type="protein sequence ID" value="PRQ61014"/>
    <property type="gene ID" value="RchiOBHm_Chr0c13g0499651"/>
</dbReference>
<proteinExistence type="predicted"/>
<gene>
    <name evidence="2" type="ORF">RchiOBHm_Chr0c13g0499651</name>
</gene>
<keyword evidence="3" id="KW-1185">Reference proteome</keyword>
<organism evidence="2 3">
    <name type="scientific">Rosa chinensis</name>
    <name type="common">China rose</name>
    <dbReference type="NCBI Taxonomy" id="74649"/>
    <lineage>
        <taxon>Eukaryota</taxon>
        <taxon>Viridiplantae</taxon>
        <taxon>Streptophyta</taxon>
        <taxon>Embryophyta</taxon>
        <taxon>Tracheophyta</taxon>
        <taxon>Spermatophyta</taxon>
        <taxon>Magnoliopsida</taxon>
        <taxon>eudicotyledons</taxon>
        <taxon>Gunneridae</taxon>
        <taxon>Pentapetalae</taxon>
        <taxon>rosids</taxon>
        <taxon>fabids</taxon>
        <taxon>Rosales</taxon>
        <taxon>Rosaceae</taxon>
        <taxon>Rosoideae</taxon>
        <taxon>Rosoideae incertae sedis</taxon>
        <taxon>Rosa</taxon>
    </lineage>
</organism>
<dbReference type="Proteomes" id="UP000238479">
    <property type="component" value="Unassembled WGS sequence"/>
</dbReference>
<feature type="region of interest" description="Disordered" evidence="1">
    <location>
        <begin position="20"/>
        <end position="59"/>
    </location>
</feature>
<sequence>MKKSKANSELSVEIQLKEERRRKCANGQKMGQRWSTPDSGHFRPSCPTKNSCGGQGRAD</sequence>
<dbReference type="AlphaFoldDB" id="A0A2P6SQP7"/>
<comment type="caution">
    <text evidence="2">The sequence shown here is derived from an EMBL/GenBank/DDBJ whole genome shotgun (WGS) entry which is preliminary data.</text>
</comment>
<reference evidence="2 3" key="1">
    <citation type="journal article" date="2018" name="Nat. Genet.">
        <title>The Rosa genome provides new insights in the design of modern roses.</title>
        <authorList>
            <person name="Bendahmane M."/>
        </authorList>
    </citation>
    <scope>NUCLEOTIDE SEQUENCE [LARGE SCALE GENOMIC DNA]</scope>
    <source>
        <strain evidence="3">cv. Old Blush</strain>
    </source>
</reference>
<protein>
    <submittedName>
        <fullName evidence="2">Uncharacterized protein</fullName>
    </submittedName>
</protein>
<dbReference type="EMBL" id="PDCK01000013">
    <property type="protein sequence ID" value="PRQ61014.1"/>
    <property type="molecule type" value="Genomic_DNA"/>
</dbReference>
<evidence type="ECO:0000256" key="1">
    <source>
        <dbReference type="SAM" id="MobiDB-lite"/>
    </source>
</evidence>
<evidence type="ECO:0000313" key="3">
    <source>
        <dbReference type="Proteomes" id="UP000238479"/>
    </source>
</evidence>
<evidence type="ECO:0000313" key="2">
    <source>
        <dbReference type="EMBL" id="PRQ61014.1"/>
    </source>
</evidence>
<name>A0A2P6SQP7_ROSCH</name>
<accession>A0A2P6SQP7</accession>